<dbReference type="RefSeq" id="WP_379751101.1">
    <property type="nucleotide sequence ID" value="NZ_JBHSMR010000001.1"/>
</dbReference>
<accession>A0ABW0MIZ2</accession>
<reference evidence="2" key="1">
    <citation type="journal article" date="2019" name="Int. J. Syst. Evol. Microbiol.">
        <title>The Global Catalogue of Microorganisms (GCM) 10K type strain sequencing project: providing services to taxonomists for standard genome sequencing and annotation.</title>
        <authorList>
            <consortium name="The Broad Institute Genomics Platform"/>
            <consortium name="The Broad Institute Genome Sequencing Center for Infectious Disease"/>
            <person name="Wu L."/>
            <person name="Ma J."/>
        </authorList>
    </citation>
    <scope>NUCLEOTIDE SEQUENCE [LARGE SCALE GENOMIC DNA]</scope>
    <source>
        <strain evidence="2">CCUG 43111</strain>
    </source>
</reference>
<dbReference type="Proteomes" id="UP001596101">
    <property type="component" value="Unassembled WGS sequence"/>
</dbReference>
<evidence type="ECO:0000313" key="1">
    <source>
        <dbReference type="EMBL" id="MFC5476791.1"/>
    </source>
</evidence>
<protein>
    <submittedName>
        <fullName evidence="1">Uncharacterized protein</fullName>
    </submittedName>
</protein>
<evidence type="ECO:0000313" key="2">
    <source>
        <dbReference type="Proteomes" id="UP001596101"/>
    </source>
</evidence>
<keyword evidence="2" id="KW-1185">Reference proteome</keyword>
<dbReference type="EMBL" id="JBHSMR010000001">
    <property type="protein sequence ID" value="MFC5476791.1"/>
    <property type="molecule type" value="Genomic_DNA"/>
</dbReference>
<comment type="caution">
    <text evidence="1">The sequence shown here is derived from an EMBL/GenBank/DDBJ whole genome shotgun (WGS) entry which is preliminary data.</text>
</comment>
<proteinExistence type="predicted"/>
<organism evidence="1 2">
    <name type="scientific">Massilia suwonensis</name>
    <dbReference type="NCBI Taxonomy" id="648895"/>
    <lineage>
        <taxon>Bacteria</taxon>
        <taxon>Pseudomonadati</taxon>
        <taxon>Pseudomonadota</taxon>
        <taxon>Betaproteobacteria</taxon>
        <taxon>Burkholderiales</taxon>
        <taxon>Oxalobacteraceae</taxon>
        <taxon>Telluria group</taxon>
        <taxon>Massilia</taxon>
    </lineage>
</organism>
<gene>
    <name evidence="1" type="ORF">ACFPQ5_01215</name>
</gene>
<name>A0ABW0MIZ2_9BURK</name>
<sequence length="58" mass="6508">MLIGGSVAGLKTGEIDEALYRTNKFLYLHENIYEAFMREMRASPRNPTTFIGAPQCNA</sequence>